<keyword evidence="2" id="KW-1185">Reference proteome</keyword>
<sequence length="540" mass="62110">MAVSVSKRNPKPSSREGNETMRHFPFGCLCRLLYRLPTAVLLLVLVFLWSSTTTIISGNIVHVCVSTRKLQLNNLYCLSAGTQPNIKPFPVMKNFTLADNTVKEVADSVPESHPVSIFRPNEHSARDEEIENAARSIEEQLELHRSWVAHSKERSCAGRGMFVYDLAPKFNKDLMAQCNDMVSWMDLCKHMVNGGLGQPMPRLGNHWYQTHQYSLEPIFHSRALNHPCRVHNADQAKLFYVPFYGGLDILRWHFKNVSDEVKDRLGLELVEWLKRQEPWTKNLGMDHVFVLGKISWDFRRTSGSLWGTRFLELDEMQNPIKLLIERQPWHANDIGIPHPTSFHPHSDDDIRSWQQSVISSPRKNLASFAGAERQDAPENIRSVLIQQCRDSPSDCRFLDCRSGGCEQPEEVVQMFMESEFCLQPPGDSPTRKSLFDSLVSGCIPVVFDPFTAYYQYPWHLPEDRGRYSVYVDQEEVRQGKANVVERLRKVSRQEKEDMRSYIVYELLPGLVYGDSDSKFEKFKDAFGIAVDNLLERASKL</sequence>
<accession>A0ACB9L249</accession>
<proteinExistence type="predicted"/>
<gene>
    <name evidence="1" type="ORF">MLD38_039128</name>
</gene>
<dbReference type="EMBL" id="CM042891">
    <property type="protein sequence ID" value="KAI4303511.1"/>
    <property type="molecule type" value="Genomic_DNA"/>
</dbReference>
<dbReference type="Proteomes" id="UP001057402">
    <property type="component" value="Chromosome 12"/>
</dbReference>
<organism evidence="1 2">
    <name type="scientific">Melastoma candidum</name>
    <dbReference type="NCBI Taxonomy" id="119954"/>
    <lineage>
        <taxon>Eukaryota</taxon>
        <taxon>Viridiplantae</taxon>
        <taxon>Streptophyta</taxon>
        <taxon>Embryophyta</taxon>
        <taxon>Tracheophyta</taxon>
        <taxon>Spermatophyta</taxon>
        <taxon>Magnoliopsida</taxon>
        <taxon>eudicotyledons</taxon>
        <taxon>Gunneridae</taxon>
        <taxon>Pentapetalae</taxon>
        <taxon>rosids</taxon>
        <taxon>malvids</taxon>
        <taxon>Myrtales</taxon>
        <taxon>Melastomataceae</taxon>
        <taxon>Melastomatoideae</taxon>
        <taxon>Melastomateae</taxon>
        <taxon>Melastoma</taxon>
    </lineage>
</organism>
<evidence type="ECO:0000313" key="2">
    <source>
        <dbReference type="Proteomes" id="UP001057402"/>
    </source>
</evidence>
<reference evidence="2" key="1">
    <citation type="journal article" date="2023" name="Front. Plant Sci.">
        <title>Chromosomal-level genome assembly of Melastoma candidum provides insights into trichome evolution.</title>
        <authorList>
            <person name="Zhong Y."/>
            <person name="Wu W."/>
            <person name="Sun C."/>
            <person name="Zou P."/>
            <person name="Liu Y."/>
            <person name="Dai S."/>
            <person name="Zhou R."/>
        </authorList>
    </citation>
    <scope>NUCLEOTIDE SEQUENCE [LARGE SCALE GENOMIC DNA]</scope>
</reference>
<comment type="caution">
    <text evidence="1">The sequence shown here is derived from an EMBL/GenBank/DDBJ whole genome shotgun (WGS) entry which is preliminary data.</text>
</comment>
<evidence type="ECO:0000313" key="1">
    <source>
        <dbReference type="EMBL" id="KAI4303511.1"/>
    </source>
</evidence>
<protein>
    <submittedName>
        <fullName evidence="1">Uncharacterized protein</fullName>
    </submittedName>
</protein>
<name>A0ACB9L249_9MYRT</name>